<keyword evidence="2" id="KW-1185">Reference proteome</keyword>
<evidence type="ECO:0008006" key="3">
    <source>
        <dbReference type="Google" id="ProtNLM"/>
    </source>
</evidence>
<comment type="caution">
    <text evidence="1">The sequence shown here is derived from an EMBL/GenBank/DDBJ whole genome shotgun (WGS) entry which is preliminary data.</text>
</comment>
<protein>
    <recommendedName>
        <fullName evidence="3">DUF2325 domain-containing protein</fullName>
    </recommendedName>
</protein>
<evidence type="ECO:0000313" key="2">
    <source>
        <dbReference type="Proteomes" id="UP000245380"/>
    </source>
</evidence>
<dbReference type="OrthoDB" id="2372047at2"/>
<sequence>MIVEFSTKNIEWVDPQETADFESVEQRAIPVSLKEMVQYFADPDFQEPIYLALDLSLEDIHKLLLMQYPLYYGKSRIDQIAKIIGIAFLHRDRKSESKKVRRVVHALEDSAKQKKLRVASRFSFFSKSLKEQIESCTGACTVSFLEEIVGSIVSLSDLKGEERFKEELEAHLVNISLVALSVFESPVFEYWYSEIFRAFPDTREFMDWAMTKYFSSWLHVAAVSPSSSIAAQQAELSAQRKALAVQYEEDAQALQALIQEMTKPKTDEAKPETSTPILAGKRVLVVGDEPRAPIYRQLVEWHGGEFEFVSGYEKNRQAILRFSAVDGIVFVTAYVEHAKWYALKSHANMRRVVLMNRAGVLAMEEALKELAQKLAVI</sequence>
<proteinExistence type="predicted"/>
<dbReference type="Proteomes" id="UP000245380">
    <property type="component" value="Unassembled WGS sequence"/>
</dbReference>
<evidence type="ECO:0000313" key="1">
    <source>
        <dbReference type="EMBL" id="PWI55855.1"/>
    </source>
</evidence>
<organism evidence="1 2">
    <name type="scientific">Sulfoacidibacillus thermotolerans</name>
    <name type="common">Acidibacillus sulfuroxidans</name>
    <dbReference type="NCBI Taxonomy" id="1765684"/>
    <lineage>
        <taxon>Bacteria</taxon>
        <taxon>Bacillati</taxon>
        <taxon>Bacillota</taxon>
        <taxon>Bacilli</taxon>
        <taxon>Bacillales</taxon>
        <taxon>Alicyclobacillaceae</taxon>
        <taxon>Sulfoacidibacillus</taxon>
    </lineage>
</organism>
<dbReference type="EMBL" id="MPDK01000039">
    <property type="protein sequence ID" value="PWI55855.1"/>
    <property type="molecule type" value="Genomic_DNA"/>
</dbReference>
<reference evidence="1 2" key="1">
    <citation type="submission" date="2016-11" db="EMBL/GenBank/DDBJ databases">
        <title>Comparative genomics of Acidibacillus ferroxidans species.</title>
        <authorList>
            <person name="Oliveira G."/>
            <person name="Nunes G."/>
            <person name="Oliveira R."/>
            <person name="Araujo F."/>
            <person name="Salim A."/>
            <person name="Scholte L."/>
            <person name="Morais D."/>
            <person name="Nancucheo I."/>
            <person name="Johnson D.B."/>
            <person name="Grail B."/>
            <person name="Bittencourt J."/>
            <person name="Valadares R."/>
        </authorList>
    </citation>
    <scope>NUCLEOTIDE SEQUENCE [LARGE SCALE GENOMIC DNA]</scope>
    <source>
        <strain evidence="1 2">Y002</strain>
    </source>
</reference>
<dbReference type="AlphaFoldDB" id="A0A2U3D3L1"/>
<dbReference type="RefSeq" id="WP_109431686.1">
    <property type="nucleotide sequence ID" value="NZ_MPDK01000039.1"/>
</dbReference>
<name>A0A2U3D3L1_SULT2</name>
<gene>
    <name evidence="1" type="ORF">BM613_13300</name>
</gene>
<accession>A0A2U3D3L1</accession>